<dbReference type="OrthoDB" id="33037at2"/>
<comment type="caution">
    <text evidence="2">The sequence shown here is derived from an EMBL/GenBank/DDBJ whole genome shotgun (WGS) entry which is preliminary data.</text>
</comment>
<evidence type="ECO:0000256" key="1">
    <source>
        <dbReference type="SAM" id="SignalP"/>
    </source>
</evidence>
<feature type="signal peptide" evidence="1">
    <location>
        <begin position="1"/>
        <end position="18"/>
    </location>
</feature>
<feature type="chain" id="PRO_5015669675" description="YbjN domain-containing protein" evidence="1">
    <location>
        <begin position="19"/>
        <end position="153"/>
    </location>
</feature>
<keyword evidence="1" id="KW-0732">Signal</keyword>
<dbReference type="Pfam" id="PF10722">
    <property type="entry name" value="YbjN"/>
    <property type="match status" value="1"/>
</dbReference>
<dbReference type="Proteomes" id="UP000245890">
    <property type="component" value="Unassembled WGS sequence"/>
</dbReference>
<dbReference type="EMBL" id="QENQ01000001">
    <property type="protein sequence ID" value="PVX28124.1"/>
    <property type="molecule type" value="Genomic_DNA"/>
</dbReference>
<proteinExistence type="predicted"/>
<name>A0A2U0S9X5_9SPHN</name>
<dbReference type="RefSeq" id="WP_116467578.1">
    <property type="nucleotide sequence ID" value="NZ_QENQ01000001.1"/>
</dbReference>
<reference evidence="2 3" key="1">
    <citation type="submission" date="2018-05" db="EMBL/GenBank/DDBJ databases">
        <title>Description of Sphingomonas pokkalii sp nov, isolated from the rhizosphere of saline tolerant pokkali rice and its draft genome analysis.</title>
        <authorList>
            <person name="Menon R."/>
            <person name="Kumari S."/>
            <person name="Rameshkumar N."/>
        </authorList>
    </citation>
    <scope>NUCLEOTIDE SEQUENCE [LARGE SCALE GENOMIC DNA]</scope>
    <source>
        <strain evidence="2 3">L3B27</strain>
    </source>
</reference>
<evidence type="ECO:0000313" key="3">
    <source>
        <dbReference type="Proteomes" id="UP000245890"/>
    </source>
</evidence>
<accession>A0A2U0S9X5</accession>
<evidence type="ECO:0008006" key="4">
    <source>
        <dbReference type="Google" id="ProtNLM"/>
    </source>
</evidence>
<dbReference type="CDD" id="cd17511">
    <property type="entry name" value="YbjN_AmyR-like"/>
    <property type="match status" value="1"/>
</dbReference>
<dbReference type="AlphaFoldDB" id="A0A2U0S9X5"/>
<keyword evidence="3" id="KW-1185">Reference proteome</keyword>
<gene>
    <name evidence="2" type="ORF">DD559_01155</name>
</gene>
<dbReference type="InterPro" id="IPR019660">
    <property type="entry name" value="Put_sensory_transdc_reg_YbjN"/>
</dbReference>
<evidence type="ECO:0000313" key="2">
    <source>
        <dbReference type="EMBL" id="PVX28124.1"/>
    </source>
</evidence>
<protein>
    <recommendedName>
        <fullName evidence="4">YbjN domain-containing protein</fullName>
    </recommendedName>
</protein>
<sequence length="153" mass="17115">MKMLVLAALASLSLAAQAEAQVRSSDPQSVARALKDAGYKSELTKDGEGDPIIRSVASGYKFTIFFLNCEAHRNCGDIQFYIGWTNKLSPERANVWNSKHRFARAYSDGQGEAALEYDVNFEDQAIPDALFRKDLELWDMLVGRFATFVDEKP</sequence>
<organism evidence="2 3">
    <name type="scientific">Sphingomonas pokkalii</name>
    <dbReference type="NCBI Taxonomy" id="2175090"/>
    <lineage>
        <taxon>Bacteria</taxon>
        <taxon>Pseudomonadati</taxon>
        <taxon>Pseudomonadota</taxon>
        <taxon>Alphaproteobacteria</taxon>
        <taxon>Sphingomonadales</taxon>
        <taxon>Sphingomonadaceae</taxon>
        <taxon>Sphingomonas</taxon>
    </lineage>
</organism>